<name>A0A7W8CYV9_9FIRM</name>
<dbReference type="Proteomes" id="UP000539953">
    <property type="component" value="Unassembled WGS sequence"/>
</dbReference>
<sequence>MKTAKKKRIRRKKKKFTFERFVKTLFVFAAAFFIGTKFFVYSYNITLSNQDQTLTKKMNKEQEQVDQLTSEVNILQEKSRVLGLLDEKVTDNQKNIYVIDD</sequence>
<keyword evidence="3" id="KW-0132">Cell division</keyword>
<dbReference type="AlphaFoldDB" id="A0A7W8CYV9"/>
<evidence type="ECO:0000256" key="1">
    <source>
        <dbReference type="SAM" id="Coils"/>
    </source>
</evidence>
<keyword evidence="2" id="KW-0472">Membrane</keyword>
<keyword evidence="2" id="KW-1133">Transmembrane helix</keyword>
<keyword evidence="1" id="KW-0175">Coiled coil</keyword>
<gene>
    <name evidence="3" type="ORF">HNQ47_000934</name>
</gene>
<dbReference type="EMBL" id="JACHHK010000003">
    <property type="protein sequence ID" value="MBB5182914.1"/>
    <property type="molecule type" value="Genomic_DNA"/>
</dbReference>
<reference evidence="3 4" key="1">
    <citation type="submission" date="2020-08" db="EMBL/GenBank/DDBJ databases">
        <title>Genomic Encyclopedia of Type Strains, Phase IV (KMG-IV): sequencing the most valuable type-strain genomes for metagenomic binning, comparative biology and taxonomic classification.</title>
        <authorList>
            <person name="Goeker M."/>
        </authorList>
    </citation>
    <scope>NUCLEOTIDE SEQUENCE [LARGE SCALE GENOMIC DNA]</scope>
    <source>
        <strain evidence="3 4">DSM 25799</strain>
    </source>
</reference>
<protein>
    <submittedName>
        <fullName evidence="3">Cell division protein FtsL</fullName>
    </submittedName>
</protein>
<feature type="coiled-coil region" evidence="1">
    <location>
        <begin position="51"/>
        <end position="78"/>
    </location>
</feature>
<dbReference type="RefSeq" id="WP_183328034.1">
    <property type="nucleotide sequence ID" value="NZ_JACHHK010000003.1"/>
</dbReference>
<organism evidence="3 4">
    <name type="scientific">Catenisphaera adipataccumulans</name>
    <dbReference type="NCBI Taxonomy" id="700500"/>
    <lineage>
        <taxon>Bacteria</taxon>
        <taxon>Bacillati</taxon>
        <taxon>Bacillota</taxon>
        <taxon>Erysipelotrichia</taxon>
        <taxon>Erysipelotrichales</taxon>
        <taxon>Erysipelotrichaceae</taxon>
        <taxon>Catenisphaera</taxon>
    </lineage>
</organism>
<keyword evidence="4" id="KW-1185">Reference proteome</keyword>
<dbReference type="GO" id="GO:0051301">
    <property type="term" value="P:cell division"/>
    <property type="evidence" value="ECO:0007669"/>
    <property type="project" value="UniProtKB-KW"/>
</dbReference>
<keyword evidence="2" id="KW-0812">Transmembrane</keyword>
<evidence type="ECO:0000313" key="4">
    <source>
        <dbReference type="Proteomes" id="UP000539953"/>
    </source>
</evidence>
<evidence type="ECO:0000256" key="2">
    <source>
        <dbReference type="SAM" id="Phobius"/>
    </source>
</evidence>
<accession>A0A7W8CYV9</accession>
<evidence type="ECO:0000313" key="3">
    <source>
        <dbReference type="EMBL" id="MBB5182914.1"/>
    </source>
</evidence>
<comment type="caution">
    <text evidence="3">The sequence shown here is derived from an EMBL/GenBank/DDBJ whole genome shotgun (WGS) entry which is preliminary data.</text>
</comment>
<feature type="transmembrane region" description="Helical" evidence="2">
    <location>
        <begin position="21"/>
        <end position="43"/>
    </location>
</feature>
<keyword evidence="3" id="KW-0131">Cell cycle</keyword>
<proteinExistence type="predicted"/>